<name>Q07625_9RETR</name>
<sequence length="16" mass="1820">MKQKASFGDPDVIVRE</sequence>
<reference evidence="1" key="1">
    <citation type="journal article" date="1992" name="EMBO J.">
        <title>Role of the open reading frames of Rous sarcoma virus leader RNA in translation and genome packaging.</title>
        <authorList>
            <person name="Donze O."/>
            <person name="Spahr P.F."/>
        </authorList>
    </citation>
    <scope>NUCLEOTIDE SEQUENCE</scope>
    <source>
        <strain evidence="1">Prague C</strain>
    </source>
</reference>
<organism evidence="1">
    <name type="scientific">Rous sarcoma virus</name>
    <dbReference type="NCBI Taxonomy" id="11886"/>
    <lineage>
        <taxon>Viruses</taxon>
        <taxon>Riboviria</taxon>
        <taxon>Pararnavirae</taxon>
        <taxon>Artverviricota</taxon>
        <taxon>Revtraviricetes</taxon>
        <taxon>Ortervirales</taxon>
        <taxon>Retroviridae</taxon>
        <taxon>Orthoretrovirinae</taxon>
        <taxon>Alpharetrovirus</taxon>
        <taxon>Alpharetrovirus avirousar</taxon>
    </lineage>
</organism>
<evidence type="ECO:0000313" key="1">
    <source>
        <dbReference type="EMBL" id="CAA47863.1"/>
    </source>
</evidence>
<accession>Q07625</accession>
<protein>
    <submittedName>
        <fullName evidence="1">UORF2</fullName>
    </submittedName>
</protein>
<dbReference type="EMBL" id="X67587">
    <property type="protein sequence ID" value="CAA47863.1"/>
    <property type="molecule type" value="Genomic_RNA"/>
</dbReference>
<proteinExistence type="predicted"/>